<organism evidence="4 5">
    <name type="scientific">Fistulina hepatica ATCC 64428</name>
    <dbReference type="NCBI Taxonomy" id="1128425"/>
    <lineage>
        <taxon>Eukaryota</taxon>
        <taxon>Fungi</taxon>
        <taxon>Dikarya</taxon>
        <taxon>Basidiomycota</taxon>
        <taxon>Agaricomycotina</taxon>
        <taxon>Agaricomycetes</taxon>
        <taxon>Agaricomycetidae</taxon>
        <taxon>Agaricales</taxon>
        <taxon>Fistulinaceae</taxon>
        <taxon>Fistulina</taxon>
    </lineage>
</organism>
<gene>
    <name evidence="4" type="ORF">FISHEDRAFT_75096</name>
</gene>
<dbReference type="Proteomes" id="UP000054144">
    <property type="component" value="Unassembled WGS sequence"/>
</dbReference>
<dbReference type="EMBL" id="KN882016">
    <property type="protein sequence ID" value="KIY47066.1"/>
    <property type="molecule type" value="Genomic_DNA"/>
</dbReference>
<sequence length="295" mass="33150">MARCLSTNSVETVDLSYNSFIPPDGNQINKPLVILHGLFGSKRNWLSLSKAFMRDVKRPVYALDLRNHGESPHKAPMTYVDMAADVTNFLHEHSLRDITLIGHSMGGKVAMAVALSSSLPSGTLETLIVEDIAPVKGRLDGDFIKYVKAMKRVEQSNVSTRKEVIEILGQAEKTDQRSPTKDPAVLQFLSTNIQFPPAVEKLRFIIPLDILEQYVPSLGDFPYDPTENQWSGPTLFVKGEHSRFINDRNVGCTKEFFPNSEVVSLPTGHWVHAQRPHDFKDVVLKFMREHSKHSS</sequence>
<dbReference type="AlphaFoldDB" id="A0A0D7AAV0"/>
<dbReference type="Gene3D" id="3.40.50.1820">
    <property type="entry name" value="alpha/beta hydrolase"/>
    <property type="match status" value="1"/>
</dbReference>
<evidence type="ECO:0000259" key="3">
    <source>
        <dbReference type="Pfam" id="PF00561"/>
    </source>
</evidence>
<dbReference type="Pfam" id="PF00561">
    <property type="entry name" value="Abhydrolase_1"/>
    <property type="match status" value="1"/>
</dbReference>
<dbReference type="SUPFAM" id="SSF53474">
    <property type="entry name" value="alpha/beta-Hydrolases"/>
    <property type="match status" value="1"/>
</dbReference>
<comment type="similarity">
    <text evidence="1">Belongs to the AB hydrolase superfamily.</text>
</comment>
<evidence type="ECO:0000256" key="2">
    <source>
        <dbReference type="ARBA" id="ARBA00022801"/>
    </source>
</evidence>
<dbReference type="InterPro" id="IPR000073">
    <property type="entry name" value="AB_hydrolase_1"/>
</dbReference>
<reference evidence="4 5" key="1">
    <citation type="journal article" date="2015" name="Fungal Genet. Biol.">
        <title>Evolution of novel wood decay mechanisms in Agaricales revealed by the genome sequences of Fistulina hepatica and Cylindrobasidium torrendii.</title>
        <authorList>
            <person name="Floudas D."/>
            <person name="Held B.W."/>
            <person name="Riley R."/>
            <person name="Nagy L.G."/>
            <person name="Koehler G."/>
            <person name="Ransdell A.S."/>
            <person name="Younus H."/>
            <person name="Chow J."/>
            <person name="Chiniquy J."/>
            <person name="Lipzen A."/>
            <person name="Tritt A."/>
            <person name="Sun H."/>
            <person name="Haridas S."/>
            <person name="LaButti K."/>
            <person name="Ohm R.A."/>
            <person name="Kues U."/>
            <person name="Blanchette R.A."/>
            <person name="Grigoriev I.V."/>
            <person name="Minto R.E."/>
            <person name="Hibbett D.S."/>
        </authorList>
    </citation>
    <scope>NUCLEOTIDE SEQUENCE [LARGE SCALE GENOMIC DNA]</scope>
    <source>
        <strain evidence="4 5">ATCC 64428</strain>
    </source>
</reference>
<dbReference type="PANTHER" id="PTHR46118">
    <property type="entry name" value="PROTEIN ABHD11"/>
    <property type="match status" value="1"/>
</dbReference>
<keyword evidence="2 4" id="KW-0378">Hydrolase</keyword>
<evidence type="ECO:0000313" key="4">
    <source>
        <dbReference type="EMBL" id="KIY47066.1"/>
    </source>
</evidence>
<dbReference type="OrthoDB" id="8119704at2759"/>
<keyword evidence="5" id="KW-1185">Reference proteome</keyword>
<accession>A0A0D7AAV0</accession>
<feature type="domain" description="AB hydrolase-1" evidence="3">
    <location>
        <begin position="30"/>
        <end position="275"/>
    </location>
</feature>
<protein>
    <submittedName>
        <fullName evidence="4">Alpha/beta-hydrolase</fullName>
    </submittedName>
</protein>
<dbReference type="GO" id="GO:0005739">
    <property type="term" value="C:mitochondrion"/>
    <property type="evidence" value="ECO:0007669"/>
    <property type="project" value="TreeGrafter"/>
</dbReference>
<evidence type="ECO:0000313" key="5">
    <source>
        <dbReference type="Proteomes" id="UP000054144"/>
    </source>
</evidence>
<dbReference type="InterPro" id="IPR029058">
    <property type="entry name" value="AB_hydrolase_fold"/>
</dbReference>
<evidence type="ECO:0000256" key="1">
    <source>
        <dbReference type="ARBA" id="ARBA00008645"/>
    </source>
</evidence>
<dbReference type="PANTHER" id="PTHR46118:SF4">
    <property type="entry name" value="PROTEIN ABHD11"/>
    <property type="match status" value="1"/>
</dbReference>
<dbReference type="GO" id="GO:0052689">
    <property type="term" value="F:carboxylic ester hydrolase activity"/>
    <property type="evidence" value="ECO:0007669"/>
    <property type="project" value="TreeGrafter"/>
</dbReference>
<name>A0A0D7AAV0_9AGAR</name>
<proteinExistence type="inferred from homology"/>